<dbReference type="RefSeq" id="XP_007397062.1">
    <property type="nucleotide sequence ID" value="XM_007397000.1"/>
</dbReference>
<dbReference type="GeneID" id="18920959"/>
<organism evidence="1 2">
    <name type="scientific">Phanerochaete carnosa (strain HHB-10118-sp)</name>
    <name type="common">White-rot fungus</name>
    <name type="synonym">Peniophora carnosa</name>
    <dbReference type="NCBI Taxonomy" id="650164"/>
    <lineage>
        <taxon>Eukaryota</taxon>
        <taxon>Fungi</taxon>
        <taxon>Dikarya</taxon>
        <taxon>Basidiomycota</taxon>
        <taxon>Agaricomycotina</taxon>
        <taxon>Agaricomycetes</taxon>
        <taxon>Polyporales</taxon>
        <taxon>Phanerochaetaceae</taxon>
        <taxon>Phanerochaete</taxon>
    </lineage>
</organism>
<dbReference type="AlphaFoldDB" id="K5VSB6"/>
<accession>K5VSB6</accession>
<dbReference type="EMBL" id="JH930473">
    <property type="protein sequence ID" value="EKM54368.1"/>
    <property type="molecule type" value="Genomic_DNA"/>
</dbReference>
<keyword evidence="2" id="KW-1185">Reference proteome</keyword>
<proteinExistence type="predicted"/>
<dbReference type="KEGG" id="pco:PHACADRAFT_97052"/>
<sequence>YTTRELSTIFKHVSMLLPPPTTSTIDSDAIETTKLTAYNNRQFFHKQQTCALAAANTACNAHASASSSKLLANCLTTMPNYTPITSKLVTINFSKHTTTDLAHIFMLCFAATLKHFNVFETIELIDISSDDLKAIFKLCNHLAHLDCVLTYDKWKCYEGGF</sequence>
<gene>
    <name evidence="1" type="ORF">PHACADRAFT_97052</name>
</gene>
<feature type="non-terminal residue" evidence="1">
    <location>
        <position position="1"/>
    </location>
</feature>
<name>K5VSB6_PHACS</name>
<reference evidence="1 2" key="1">
    <citation type="journal article" date="2012" name="BMC Genomics">
        <title>Comparative genomics of the white-rot fungi, Phanerochaete carnosa and P. chrysosporium, to elucidate the genetic basis of the distinct wood types they colonize.</title>
        <authorList>
            <person name="Suzuki H."/>
            <person name="MacDonald J."/>
            <person name="Syed K."/>
            <person name="Salamov A."/>
            <person name="Hori C."/>
            <person name="Aerts A."/>
            <person name="Henrissat B."/>
            <person name="Wiebenga A."/>
            <person name="vanKuyk P.A."/>
            <person name="Barry K."/>
            <person name="Lindquist E."/>
            <person name="LaButti K."/>
            <person name="Lapidus A."/>
            <person name="Lucas S."/>
            <person name="Coutinho P."/>
            <person name="Gong Y."/>
            <person name="Samejima M."/>
            <person name="Mahadevan R."/>
            <person name="Abou-Zaid M."/>
            <person name="de Vries R.P."/>
            <person name="Igarashi K."/>
            <person name="Yadav J.S."/>
            <person name="Grigoriev I.V."/>
            <person name="Master E.R."/>
        </authorList>
    </citation>
    <scope>NUCLEOTIDE SEQUENCE [LARGE SCALE GENOMIC DNA]</scope>
    <source>
        <strain evidence="1 2">HHB-10118-sp</strain>
    </source>
</reference>
<dbReference type="InParanoid" id="K5VSB6"/>
<dbReference type="HOGENOM" id="CLU_1647789_0_0_1"/>
<evidence type="ECO:0000313" key="2">
    <source>
        <dbReference type="Proteomes" id="UP000008370"/>
    </source>
</evidence>
<dbReference type="Proteomes" id="UP000008370">
    <property type="component" value="Unassembled WGS sequence"/>
</dbReference>
<dbReference type="OrthoDB" id="8062037at2759"/>
<protein>
    <submittedName>
        <fullName evidence="1">Uncharacterized protein</fullName>
    </submittedName>
</protein>
<evidence type="ECO:0000313" key="1">
    <source>
        <dbReference type="EMBL" id="EKM54368.1"/>
    </source>
</evidence>